<keyword evidence="4" id="KW-1185">Reference proteome</keyword>
<sequence>MCPASLRRGDRKQVAVACENCRRRKSRCDGGRPHCISCKTRHLRCQYSGEDAASTNNAFKRKYFALREDYVLQKAELDHHKSVLVGRSGLQTFQNEETTSTSARLFSPGYQSDRDLQNGFPQEPNVCPSEVFSALMTRSDRDSVALLARLRSGESWQQIESDLRRNDTLASKAVRIDLSSSISCDRHAKNYLPSHAPDSEKKQWLPLLFDIRYFAAVDRIPCTSHERRALHASVLNPKGFGNLPFSSAVYANHHVRAVQQMQEHNLFAAPWEMRTLGNAATPQDDPFEGILAELLADLSHSQNAEELCGPHAFIGALDDEDVYMRAPKLSQIVASIAKSIRPEASSSSFTQYAIMHWHWALLRWMLEPIKRHYYTIPETARPTARQLFVPHARVFDFLIEPALREFMCRDEPPNVQWLTEATVTIQCDWQRGLSEALCKDGRTMELDLTPISKNHIASGQNWSVGAAVRLQLKNADFYIRVRQM</sequence>
<evidence type="ECO:0000313" key="3">
    <source>
        <dbReference type="EMBL" id="KAL1581974.1"/>
    </source>
</evidence>
<reference evidence="3 4" key="1">
    <citation type="journal article" date="2020" name="Microbiol. Resour. Announc.">
        <title>Draft Genome Sequence of a Cladosporium Species Isolated from the Mesophotic Ascidian Didemnum maculosum.</title>
        <authorList>
            <person name="Gioti A."/>
            <person name="Siaperas R."/>
            <person name="Nikolaivits E."/>
            <person name="Le Goff G."/>
            <person name="Ouazzani J."/>
            <person name="Kotoulas G."/>
            <person name="Topakas E."/>
        </authorList>
    </citation>
    <scope>NUCLEOTIDE SEQUENCE [LARGE SCALE GENOMIC DNA]</scope>
    <source>
        <strain evidence="3 4">TM138-S3</strain>
    </source>
</reference>
<organism evidence="3 4">
    <name type="scientific">Cladosporium halotolerans</name>
    <dbReference type="NCBI Taxonomy" id="1052096"/>
    <lineage>
        <taxon>Eukaryota</taxon>
        <taxon>Fungi</taxon>
        <taxon>Dikarya</taxon>
        <taxon>Ascomycota</taxon>
        <taxon>Pezizomycotina</taxon>
        <taxon>Dothideomycetes</taxon>
        <taxon>Dothideomycetidae</taxon>
        <taxon>Cladosporiales</taxon>
        <taxon>Cladosporiaceae</taxon>
        <taxon>Cladosporium</taxon>
    </lineage>
</organism>
<dbReference type="Pfam" id="PF11905">
    <property type="entry name" value="DUF3425"/>
    <property type="match status" value="1"/>
</dbReference>
<dbReference type="GO" id="GO:0008270">
    <property type="term" value="F:zinc ion binding"/>
    <property type="evidence" value="ECO:0007669"/>
    <property type="project" value="InterPro"/>
</dbReference>
<evidence type="ECO:0000313" key="4">
    <source>
        <dbReference type="Proteomes" id="UP000803884"/>
    </source>
</evidence>
<dbReference type="InterPro" id="IPR036864">
    <property type="entry name" value="Zn2-C6_fun-type_DNA-bd_sf"/>
</dbReference>
<dbReference type="GO" id="GO:0000981">
    <property type="term" value="F:DNA-binding transcription factor activity, RNA polymerase II-specific"/>
    <property type="evidence" value="ECO:0007669"/>
    <property type="project" value="InterPro"/>
</dbReference>
<dbReference type="PANTHER" id="PTHR37012">
    <property type="entry name" value="B-ZIP TRANSCRIPTION FACTOR (EUROFUNG)-RELATED"/>
    <property type="match status" value="1"/>
</dbReference>
<dbReference type="Gene3D" id="4.10.240.10">
    <property type="entry name" value="Zn(2)-C6 fungal-type DNA-binding domain"/>
    <property type="match status" value="1"/>
</dbReference>
<gene>
    <name evidence="3" type="ORF">WHR41_09335</name>
</gene>
<protein>
    <recommendedName>
        <fullName evidence="2">Zn(2)-C6 fungal-type domain-containing protein</fullName>
    </recommendedName>
</protein>
<dbReference type="InterPro" id="IPR021833">
    <property type="entry name" value="DUF3425"/>
</dbReference>
<evidence type="ECO:0000259" key="2">
    <source>
        <dbReference type="PROSITE" id="PS50048"/>
    </source>
</evidence>
<dbReference type="SMART" id="SM00066">
    <property type="entry name" value="GAL4"/>
    <property type="match status" value="1"/>
</dbReference>
<proteinExistence type="predicted"/>
<dbReference type="AlphaFoldDB" id="A0AB34KG91"/>
<dbReference type="PROSITE" id="PS50048">
    <property type="entry name" value="ZN2_CY6_FUNGAL_2"/>
    <property type="match status" value="1"/>
</dbReference>
<dbReference type="PANTHER" id="PTHR37012:SF2">
    <property type="entry name" value="BZIP DOMAIN-CONTAINING PROTEIN-RELATED"/>
    <property type="match status" value="1"/>
</dbReference>
<dbReference type="EMBL" id="JAAQHG020000087">
    <property type="protein sequence ID" value="KAL1581974.1"/>
    <property type="molecule type" value="Genomic_DNA"/>
</dbReference>
<dbReference type="Pfam" id="PF00172">
    <property type="entry name" value="Zn_clus"/>
    <property type="match status" value="1"/>
</dbReference>
<keyword evidence="1" id="KW-0539">Nucleus</keyword>
<dbReference type="CDD" id="cd00067">
    <property type="entry name" value="GAL4"/>
    <property type="match status" value="1"/>
</dbReference>
<dbReference type="Proteomes" id="UP000803884">
    <property type="component" value="Unassembled WGS sequence"/>
</dbReference>
<accession>A0AB34KG91</accession>
<dbReference type="InterPro" id="IPR001138">
    <property type="entry name" value="Zn2Cys6_DnaBD"/>
</dbReference>
<dbReference type="PROSITE" id="PS00463">
    <property type="entry name" value="ZN2_CY6_FUNGAL_1"/>
    <property type="match status" value="1"/>
</dbReference>
<comment type="caution">
    <text evidence="3">The sequence shown here is derived from an EMBL/GenBank/DDBJ whole genome shotgun (WGS) entry which is preliminary data.</text>
</comment>
<dbReference type="SUPFAM" id="SSF57701">
    <property type="entry name" value="Zn2/Cys6 DNA-binding domain"/>
    <property type="match status" value="1"/>
</dbReference>
<evidence type="ECO:0000256" key="1">
    <source>
        <dbReference type="ARBA" id="ARBA00023242"/>
    </source>
</evidence>
<feature type="domain" description="Zn(2)-C6 fungal-type" evidence="2">
    <location>
        <begin position="17"/>
        <end position="47"/>
    </location>
</feature>
<dbReference type="GeneID" id="96010776"/>
<dbReference type="RefSeq" id="XP_069225081.1">
    <property type="nucleotide sequence ID" value="XM_069377938.1"/>
</dbReference>
<name>A0AB34KG91_9PEZI</name>